<name>A0A2P2IZY3_RHIMU</name>
<evidence type="ECO:0000313" key="1">
    <source>
        <dbReference type="EMBL" id="MBW86767.1"/>
    </source>
</evidence>
<sequence>MGVDLNFFGIFSKGLGSVHSNLGVKLLPTLVLFNVEFM</sequence>
<organism evidence="1">
    <name type="scientific">Rhizophora mucronata</name>
    <name type="common">Asiatic mangrove</name>
    <dbReference type="NCBI Taxonomy" id="61149"/>
    <lineage>
        <taxon>Eukaryota</taxon>
        <taxon>Viridiplantae</taxon>
        <taxon>Streptophyta</taxon>
        <taxon>Embryophyta</taxon>
        <taxon>Tracheophyta</taxon>
        <taxon>Spermatophyta</taxon>
        <taxon>Magnoliopsida</taxon>
        <taxon>eudicotyledons</taxon>
        <taxon>Gunneridae</taxon>
        <taxon>Pentapetalae</taxon>
        <taxon>rosids</taxon>
        <taxon>fabids</taxon>
        <taxon>Malpighiales</taxon>
        <taxon>Rhizophoraceae</taxon>
        <taxon>Rhizophora</taxon>
    </lineage>
</organism>
<dbReference type="EMBL" id="GGEC01006285">
    <property type="protein sequence ID" value="MBW86768.1"/>
    <property type="molecule type" value="Transcribed_RNA"/>
</dbReference>
<reference evidence="1" key="1">
    <citation type="submission" date="2018-02" db="EMBL/GenBank/DDBJ databases">
        <title>Rhizophora mucronata_Transcriptome.</title>
        <authorList>
            <person name="Meera S.P."/>
            <person name="Sreeshan A."/>
            <person name="Augustine A."/>
        </authorList>
    </citation>
    <scope>NUCLEOTIDE SEQUENCE</scope>
    <source>
        <tissue evidence="1">Leaf</tissue>
    </source>
</reference>
<proteinExistence type="predicted"/>
<dbReference type="AlphaFoldDB" id="A0A2P2IZY3"/>
<protein>
    <submittedName>
        <fullName evidence="1">Uncharacterized protein</fullName>
    </submittedName>
</protein>
<accession>A0A2P2IZY3</accession>
<dbReference type="EMBL" id="GGEC01006284">
    <property type="protein sequence ID" value="MBW86767.1"/>
    <property type="molecule type" value="Transcribed_RNA"/>
</dbReference>